<dbReference type="InterPro" id="IPR001128">
    <property type="entry name" value="Cyt_P450"/>
</dbReference>
<comment type="similarity">
    <text evidence="2">Belongs to the cytochrome P450 family.</text>
</comment>
<evidence type="ECO:0000313" key="9">
    <source>
        <dbReference type="Proteomes" id="UP000016935"/>
    </source>
</evidence>
<dbReference type="Proteomes" id="UP000016935">
    <property type="component" value="Unassembled WGS sequence"/>
</dbReference>
<keyword evidence="9" id="KW-1185">Reference proteome</keyword>
<keyword evidence="3 6" id="KW-0349">Heme</keyword>
<dbReference type="SUPFAM" id="SSF48264">
    <property type="entry name" value="Cytochrome P450"/>
    <property type="match status" value="1"/>
</dbReference>
<dbReference type="RefSeq" id="XP_008027544.1">
    <property type="nucleotide sequence ID" value="XM_008029353.1"/>
</dbReference>
<dbReference type="InterPro" id="IPR002401">
    <property type="entry name" value="Cyt_P450_E_grp-I"/>
</dbReference>
<evidence type="ECO:0000313" key="8">
    <source>
        <dbReference type="EMBL" id="EOA85059.1"/>
    </source>
</evidence>
<evidence type="ECO:0000256" key="5">
    <source>
        <dbReference type="ARBA" id="ARBA00023004"/>
    </source>
</evidence>
<dbReference type="Gene3D" id="1.10.630.10">
    <property type="entry name" value="Cytochrome P450"/>
    <property type="match status" value="1"/>
</dbReference>
<proteinExistence type="inferred from homology"/>
<dbReference type="PRINTS" id="PR00463">
    <property type="entry name" value="EP450I"/>
</dbReference>
<organism evidence="8 9">
    <name type="scientific">Exserohilum turcicum (strain 28A)</name>
    <name type="common">Northern leaf blight fungus</name>
    <name type="synonym">Setosphaeria turcica</name>
    <dbReference type="NCBI Taxonomy" id="671987"/>
    <lineage>
        <taxon>Eukaryota</taxon>
        <taxon>Fungi</taxon>
        <taxon>Dikarya</taxon>
        <taxon>Ascomycota</taxon>
        <taxon>Pezizomycotina</taxon>
        <taxon>Dothideomycetes</taxon>
        <taxon>Pleosporomycetidae</taxon>
        <taxon>Pleosporales</taxon>
        <taxon>Pleosporineae</taxon>
        <taxon>Pleosporaceae</taxon>
        <taxon>Exserohilum</taxon>
    </lineage>
</organism>
<dbReference type="GeneID" id="19401695"/>
<keyword evidence="7" id="KW-0472">Membrane</keyword>
<dbReference type="PRINTS" id="PR00385">
    <property type="entry name" value="P450"/>
</dbReference>
<dbReference type="Pfam" id="PF00067">
    <property type="entry name" value="p450"/>
    <property type="match status" value="1"/>
</dbReference>
<comment type="cofactor">
    <cofactor evidence="1 6">
        <name>heme</name>
        <dbReference type="ChEBI" id="CHEBI:30413"/>
    </cofactor>
</comment>
<dbReference type="InterPro" id="IPR050121">
    <property type="entry name" value="Cytochrome_P450_monoxygenase"/>
</dbReference>
<dbReference type="GO" id="GO:0016705">
    <property type="term" value="F:oxidoreductase activity, acting on paired donors, with incorporation or reduction of molecular oxygen"/>
    <property type="evidence" value="ECO:0007669"/>
    <property type="project" value="InterPro"/>
</dbReference>
<reference evidence="8 9" key="2">
    <citation type="journal article" date="2013" name="PLoS Genet.">
        <title>Comparative genome structure, secondary metabolite, and effector coding capacity across Cochliobolus pathogens.</title>
        <authorList>
            <person name="Condon B.J."/>
            <person name="Leng Y."/>
            <person name="Wu D."/>
            <person name="Bushley K.E."/>
            <person name="Ohm R.A."/>
            <person name="Otillar R."/>
            <person name="Martin J."/>
            <person name="Schackwitz W."/>
            <person name="Grimwood J."/>
            <person name="MohdZainudin N."/>
            <person name="Xue C."/>
            <person name="Wang R."/>
            <person name="Manning V.A."/>
            <person name="Dhillon B."/>
            <person name="Tu Z.J."/>
            <person name="Steffenson B.J."/>
            <person name="Salamov A."/>
            <person name="Sun H."/>
            <person name="Lowry S."/>
            <person name="LaButti K."/>
            <person name="Han J."/>
            <person name="Copeland A."/>
            <person name="Lindquist E."/>
            <person name="Barry K."/>
            <person name="Schmutz J."/>
            <person name="Baker S.E."/>
            <person name="Ciuffetti L.M."/>
            <person name="Grigoriev I.V."/>
            <person name="Zhong S."/>
            <person name="Turgeon B.G."/>
        </authorList>
    </citation>
    <scope>NUCLEOTIDE SEQUENCE [LARGE SCALE GENOMIC DNA]</scope>
    <source>
        <strain evidence="9">28A</strain>
    </source>
</reference>
<feature type="binding site" description="axial binding residue" evidence="6">
    <location>
        <position position="468"/>
    </location>
    <ligand>
        <name>heme</name>
        <dbReference type="ChEBI" id="CHEBI:30413"/>
    </ligand>
    <ligandPart>
        <name>Fe</name>
        <dbReference type="ChEBI" id="CHEBI:18248"/>
    </ligandPart>
</feature>
<dbReference type="PANTHER" id="PTHR24305:SF210">
    <property type="entry name" value="CYTOCHROME P450 MONOOXYGENASE ASQL-RELATED"/>
    <property type="match status" value="1"/>
</dbReference>
<name>R0K6B6_EXST2</name>
<keyword evidence="4 6" id="KW-0479">Metal-binding</keyword>
<evidence type="ECO:0000256" key="4">
    <source>
        <dbReference type="ARBA" id="ARBA00022723"/>
    </source>
</evidence>
<dbReference type="GO" id="GO:0004497">
    <property type="term" value="F:monooxygenase activity"/>
    <property type="evidence" value="ECO:0007669"/>
    <property type="project" value="InterPro"/>
</dbReference>
<dbReference type="InterPro" id="IPR036396">
    <property type="entry name" value="Cyt_P450_sf"/>
</dbReference>
<feature type="transmembrane region" description="Helical" evidence="7">
    <location>
        <begin position="20"/>
        <end position="41"/>
    </location>
</feature>
<evidence type="ECO:0008006" key="10">
    <source>
        <dbReference type="Google" id="ProtNLM"/>
    </source>
</evidence>
<keyword evidence="5 6" id="KW-0408">Iron</keyword>
<keyword evidence="7" id="KW-0812">Transmembrane</keyword>
<dbReference type="AlphaFoldDB" id="R0K6B6"/>
<reference evidence="8 9" key="1">
    <citation type="journal article" date="2012" name="PLoS Pathog.">
        <title>Diverse lifestyles and strategies of plant pathogenesis encoded in the genomes of eighteen Dothideomycetes fungi.</title>
        <authorList>
            <person name="Ohm R.A."/>
            <person name="Feau N."/>
            <person name="Henrissat B."/>
            <person name="Schoch C.L."/>
            <person name="Horwitz B.A."/>
            <person name="Barry K.W."/>
            <person name="Condon B.J."/>
            <person name="Copeland A.C."/>
            <person name="Dhillon B."/>
            <person name="Glaser F."/>
            <person name="Hesse C.N."/>
            <person name="Kosti I."/>
            <person name="LaButti K."/>
            <person name="Lindquist E.A."/>
            <person name="Lucas S."/>
            <person name="Salamov A.A."/>
            <person name="Bradshaw R.E."/>
            <person name="Ciuffetti L."/>
            <person name="Hamelin R.C."/>
            <person name="Kema G.H.J."/>
            <person name="Lawrence C."/>
            <person name="Scott J.A."/>
            <person name="Spatafora J.W."/>
            <person name="Turgeon B.G."/>
            <person name="de Wit P.J.G.M."/>
            <person name="Zhong S."/>
            <person name="Goodwin S.B."/>
            <person name="Grigoriev I.V."/>
        </authorList>
    </citation>
    <scope>NUCLEOTIDE SEQUENCE [LARGE SCALE GENOMIC DNA]</scope>
    <source>
        <strain evidence="9">28A</strain>
    </source>
</reference>
<dbReference type="GO" id="GO:0020037">
    <property type="term" value="F:heme binding"/>
    <property type="evidence" value="ECO:0007669"/>
    <property type="project" value="InterPro"/>
</dbReference>
<evidence type="ECO:0000256" key="7">
    <source>
        <dbReference type="SAM" id="Phobius"/>
    </source>
</evidence>
<evidence type="ECO:0000256" key="1">
    <source>
        <dbReference type="ARBA" id="ARBA00001971"/>
    </source>
</evidence>
<dbReference type="EMBL" id="KB908703">
    <property type="protein sequence ID" value="EOA85059.1"/>
    <property type="molecule type" value="Genomic_DNA"/>
</dbReference>
<evidence type="ECO:0000256" key="2">
    <source>
        <dbReference type="ARBA" id="ARBA00010617"/>
    </source>
</evidence>
<accession>R0K6B6</accession>
<dbReference type="eggNOG" id="KOG0158">
    <property type="taxonomic scope" value="Eukaryota"/>
</dbReference>
<dbReference type="GO" id="GO:0005506">
    <property type="term" value="F:iron ion binding"/>
    <property type="evidence" value="ECO:0007669"/>
    <property type="project" value="InterPro"/>
</dbReference>
<protein>
    <recommendedName>
        <fullName evidence="10">Cytochrome P450 monooxygenase</fullName>
    </recommendedName>
</protein>
<dbReference type="HOGENOM" id="CLU_001570_14_11_1"/>
<dbReference type="CDD" id="cd11058">
    <property type="entry name" value="CYP60B-like"/>
    <property type="match status" value="1"/>
</dbReference>
<keyword evidence="7" id="KW-1133">Transmembrane helix</keyword>
<dbReference type="OrthoDB" id="1470350at2759"/>
<evidence type="ECO:0000256" key="6">
    <source>
        <dbReference type="PIRSR" id="PIRSR602401-1"/>
    </source>
</evidence>
<evidence type="ECO:0000256" key="3">
    <source>
        <dbReference type="ARBA" id="ARBA00022617"/>
    </source>
</evidence>
<dbReference type="PANTHER" id="PTHR24305">
    <property type="entry name" value="CYTOCHROME P450"/>
    <property type="match status" value="1"/>
</dbReference>
<dbReference type="STRING" id="671987.R0K6B6"/>
<gene>
    <name evidence="8" type="ORF">SETTUDRAFT_179610</name>
</gene>
<sequence length="526" mass="59665">MALSALIEPSGFKLASLTGLAAVAAVLFAFLAIFGVCHVVYNIFFHPLRHIPGPLFAKAWGIPYTVHLRTGNMAPWLKELHEKYGEAVRLAPSEVSFISAETAWQDIYGHRVGQHKGLPTFWKDVNWYPEPGNGVLSMVNANNEDDHSRMRRVFNNAFSDKALRQQEPLVRSYTDLLIQRIHEHAAEGKSMEVVTWYNYMTFDIITDLAFGAPLHCLRDSKSHEWISIAYASLKAGGLRATRMSYRLVWWYDAFRSLFMDIATMQKRSRLFAEKTSEAVSKRLEQLEQNPNDGKGDFVSYVPLHDDKNTRKNLSRKELDTNAVLFMIAGSETTATTLAGISFLLLKHPDAHAKLTHEIRTTFAAAEDITFERTARLEYLTAVITEALRVYPPVPTGFARKAPRGGGFVSGYFVPEGTRLYVSQHAANHSTRNFVNPDKFAPERWLGAEEYKADNKAVANPFSFGPANCIGKNLAWNELRLALAQILFEFDLELVDKQHDWLNDQKVFTLWEKKDLHIKFKPVRGRT</sequence>